<keyword evidence="2" id="KW-1185">Reference proteome</keyword>
<gene>
    <name evidence="1" type="ORF">C9I28_07035</name>
</gene>
<dbReference type="Proteomes" id="UP000240505">
    <property type="component" value="Chromosome"/>
</dbReference>
<dbReference type="AlphaFoldDB" id="A0A2R4C7E6"/>
<dbReference type="Gene3D" id="1.10.10.1320">
    <property type="entry name" value="Anti-sigma factor, zinc-finger domain"/>
    <property type="match status" value="1"/>
</dbReference>
<dbReference type="RefSeq" id="WP_107140857.1">
    <property type="nucleotide sequence ID" value="NZ_CP028324.1"/>
</dbReference>
<organism evidence="1 2">
    <name type="scientific">Pseudoduganella armeniaca</name>
    <dbReference type="NCBI Taxonomy" id="2072590"/>
    <lineage>
        <taxon>Bacteria</taxon>
        <taxon>Pseudomonadati</taxon>
        <taxon>Pseudomonadota</taxon>
        <taxon>Betaproteobacteria</taxon>
        <taxon>Burkholderiales</taxon>
        <taxon>Oxalobacteraceae</taxon>
        <taxon>Telluria group</taxon>
        <taxon>Pseudoduganella</taxon>
    </lineage>
</organism>
<sequence>MSFSDEVLMAYADGELAGPERDAVERAIRDDPAVAAAVARHQQLRGDVFAAFADVLEEPLPATLRQAAAPNVVGLAAARAARTERQQAPKSGWWQWGGMAASLAVGVLAGIGGWQAAHQQDGGATLAATAQGVLAQGALADALSRQLASSGAADAPVRIGITFQARDGSYCRSFALAAAAGLACREGNGWRVAVLQEQATATQPAYRQAGAAMPPAVLEAIDARIEGSTLDAAAERAAQQRGWQR</sequence>
<evidence type="ECO:0000313" key="2">
    <source>
        <dbReference type="Proteomes" id="UP000240505"/>
    </source>
</evidence>
<protein>
    <recommendedName>
        <fullName evidence="3">Anti-sigma factor</fullName>
    </recommendedName>
</protein>
<evidence type="ECO:0000313" key="1">
    <source>
        <dbReference type="EMBL" id="AVR95506.1"/>
    </source>
</evidence>
<dbReference type="InterPro" id="IPR041916">
    <property type="entry name" value="Anti_sigma_zinc_sf"/>
</dbReference>
<accession>A0A2R4C7E6</accession>
<dbReference type="KEGG" id="masz:C9I28_07035"/>
<reference evidence="1 2" key="1">
    <citation type="submission" date="2018-03" db="EMBL/GenBank/DDBJ databases">
        <title>Massilia armeniaca sp. nov., isolated from desert soil.</title>
        <authorList>
            <person name="Huang H."/>
            <person name="Ren M."/>
        </authorList>
    </citation>
    <scope>NUCLEOTIDE SEQUENCE [LARGE SCALE GENOMIC DNA]</scope>
    <source>
        <strain evidence="1 2">ZMN-3</strain>
    </source>
</reference>
<proteinExistence type="predicted"/>
<dbReference type="EMBL" id="CP028324">
    <property type="protein sequence ID" value="AVR95506.1"/>
    <property type="molecule type" value="Genomic_DNA"/>
</dbReference>
<name>A0A2R4C7E6_9BURK</name>
<evidence type="ECO:0008006" key="3">
    <source>
        <dbReference type="Google" id="ProtNLM"/>
    </source>
</evidence>
<dbReference type="OrthoDB" id="5702022at2"/>